<name>A0ABN7VAI4_GIGMA</name>
<keyword evidence="1" id="KW-0732">Signal</keyword>
<protein>
    <submittedName>
        <fullName evidence="2">22172_t:CDS:1</fullName>
    </submittedName>
</protein>
<accession>A0ABN7VAI4</accession>
<feature type="non-terminal residue" evidence="2">
    <location>
        <position position="558"/>
    </location>
</feature>
<reference evidence="2 3" key="1">
    <citation type="submission" date="2021-06" db="EMBL/GenBank/DDBJ databases">
        <authorList>
            <person name="Kallberg Y."/>
            <person name="Tangrot J."/>
            <person name="Rosling A."/>
        </authorList>
    </citation>
    <scope>NUCLEOTIDE SEQUENCE [LARGE SCALE GENOMIC DNA]</scope>
    <source>
        <strain evidence="2 3">120-4 pot B 10/14</strain>
    </source>
</reference>
<evidence type="ECO:0000256" key="1">
    <source>
        <dbReference type="SAM" id="SignalP"/>
    </source>
</evidence>
<evidence type="ECO:0000313" key="2">
    <source>
        <dbReference type="EMBL" id="CAG8750654.1"/>
    </source>
</evidence>
<comment type="caution">
    <text evidence="2">The sequence shown here is derived from an EMBL/GenBank/DDBJ whole genome shotgun (WGS) entry which is preliminary data.</text>
</comment>
<evidence type="ECO:0000313" key="3">
    <source>
        <dbReference type="Proteomes" id="UP000789901"/>
    </source>
</evidence>
<gene>
    <name evidence="2" type="ORF">GMARGA_LOCUS16350</name>
</gene>
<sequence length="558" mass="63178">MKALSYNFVPTVITIILLTILPIGYAKDIEYSTFIYTETSIPANLTNTQPRVWDIKHYQDSTTVLRISRDNYSIGNTTRCFEQKLILRVIQTNGSVISINVDDIEEIQDINYCLVNAKSPIDIYPLFDQYILITYIHASNTSDNTTFMDRGMVINWNGGILSKIEFGSSYLLPGTNIWIPNDYITVNIDPRKGFLRFSTVHGTNNFKWTQYELYDELFTLLQNGTVKNLDFTNFQVSVLPTLSYGYAIIYTNSTNKSTTDPSSKSGGLYVLLLDYNPITTSQSFPLYEISTQDVVFTRLICSIDYIIISHVCVLAMEQEGLIPVNEATLNSTVNFTFHLYNEDNKPSTWEFLQKPIISNLASSYDILPNNTMLVAQNETTTAWNLLVINLPQLGPFNDSGYDMRALILRLTTEGTQYFRGLNGSERHDFFVYLINELTVMIPIEEGRLNSSEHSQFDPDDAMKIRISISISETKDSDKMTISEITTNLDQLIKNKAYTGISTDYITNYLDETYGFTLSEIPQLIIQIFYVTVSDIFGNQGIALLAIIGSSLAILSNIV</sequence>
<feature type="chain" id="PRO_5046453195" evidence="1">
    <location>
        <begin position="27"/>
        <end position="558"/>
    </location>
</feature>
<feature type="signal peptide" evidence="1">
    <location>
        <begin position="1"/>
        <end position="26"/>
    </location>
</feature>
<dbReference type="Proteomes" id="UP000789901">
    <property type="component" value="Unassembled WGS sequence"/>
</dbReference>
<organism evidence="2 3">
    <name type="scientific">Gigaspora margarita</name>
    <dbReference type="NCBI Taxonomy" id="4874"/>
    <lineage>
        <taxon>Eukaryota</taxon>
        <taxon>Fungi</taxon>
        <taxon>Fungi incertae sedis</taxon>
        <taxon>Mucoromycota</taxon>
        <taxon>Glomeromycotina</taxon>
        <taxon>Glomeromycetes</taxon>
        <taxon>Diversisporales</taxon>
        <taxon>Gigasporaceae</taxon>
        <taxon>Gigaspora</taxon>
    </lineage>
</organism>
<dbReference type="EMBL" id="CAJVQB010011809">
    <property type="protein sequence ID" value="CAG8750654.1"/>
    <property type="molecule type" value="Genomic_DNA"/>
</dbReference>
<keyword evidence="3" id="KW-1185">Reference proteome</keyword>
<proteinExistence type="predicted"/>